<feature type="compositionally biased region" description="Polar residues" evidence="1">
    <location>
        <begin position="320"/>
        <end position="333"/>
    </location>
</feature>
<feature type="region of interest" description="Disordered" evidence="1">
    <location>
        <begin position="357"/>
        <end position="427"/>
    </location>
</feature>
<feature type="region of interest" description="Disordered" evidence="1">
    <location>
        <begin position="138"/>
        <end position="209"/>
    </location>
</feature>
<dbReference type="EMBL" id="KZ107847">
    <property type="protein sequence ID" value="OSS47853.1"/>
    <property type="molecule type" value="Genomic_DNA"/>
</dbReference>
<evidence type="ECO:0000313" key="3">
    <source>
        <dbReference type="Proteomes" id="UP000193240"/>
    </source>
</evidence>
<dbReference type="Proteomes" id="UP000193240">
    <property type="component" value="Unassembled WGS sequence"/>
</dbReference>
<feature type="compositionally biased region" description="Polar residues" evidence="1">
    <location>
        <begin position="295"/>
        <end position="313"/>
    </location>
</feature>
<feature type="compositionally biased region" description="Polar residues" evidence="1">
    <location>
        <begin position="138"/>
        <end position="169"/>
    </location>
</feature>
<dbReference type="InParanoid" id="A0A1Y2LVG9"/>
<evidence type="ECO:0000313" key="2">
    <source>
        <dbReference type="EMBL" id="OSS47853.1"/>
    </source>
</evidence>
<feature type="region of interest" description="Disordered" evidence="1">
    <location>
        <begin position="242"/>
        <end position="338"/>
    </location>
</feature>
<feature type="compositionally biased region" description="Polar residues" evidence="1">
    <location>
        <begin position="458"/>
        <end position="474"/>
    </location>
</feature>
<feature type="region of interest" description="Disordered" evidence="1">
    <location>
        <begin position="458"/>
        <end position="489"/>
    </location>
</feature>
<protein>
    <submittedName>
        <fullName evidence="2">Uncharacterized protein</fullName>
    </submittedName>
</protein>
<feature type="compositionally biased region" description="Basic and acidic residues" evidence="1">
    <location>
        <begin position="396"/>
        <end position="407"/>
    </location>
</feature>
<proteinExistence type="predicted"/>
<organism evidence="2 3">
    <name type="scientific">Epicoccum nigrum</name>
    <name type="common">Soil fungus</name>
    <name type="synonym">Epicoccum purpurascens</name>
    <dbReference type="NCBI Taxonomy" id="105696"/>
    <lineage>
        <taxon>Eukaryota</taxon>
        <taxon>Fungi</taxon>
        <taxon>Dikarya</taxon>
        <taxon>Ascomycota</taxon>
        <taxon>Pezizomycotina</taxon>
        <taxon>Dothideomycetes</taxon>
        <taxon>Pleosporomycetidae</taxon>
        <taxon>Pleosporales</taxon>
        <taxon>Pleosporineae</taxon>
        <taxon>Didymellaceae</taxon>
        <taxon>Epicoccum</taxon>
    </lineage>
</organism>
<keyword evidence="3" id="KW-1185">Reference proteome</keyword>
<dbReference type="AlphaFoldDB" id="A0A1Y2LVG9"/>
<sequence length="595" mass="63871">MTMELTNSHNPSNEVISVTKLPEQFDGFVDTEILADINKYLSQSENSDDIALATWVKQNYLYEPVIEAGRQIRDSEGFSNLDKAYRRVRYLTGKAQDKWPFFDKTWKKMSSSVVKNAILGDAAMSQLQIVSNSQGSDTLMTNSFGDQQGSTSGNRNVTVSSDTGNTVDQLAQKGKTLPPTEHSTWDTRHPANGKAPDQSSGSNIAEGPQDIAKDTSASTVALNGNSNSTGLLGINLRDAGAGKVRGPSGRYVNKGTPSPASKGSRAKSVRISSKRASAGDENEEDHTSGNGVARASQTPSDNVDTPSNATTEGHQGESELGTNARSIESTPNVPDTPAFGSAILAAEAAAVRSNLDRLPPGHIHKKRKSEDHNPLSGDLKLKRARGSRGGVLGRPRKSDISANRESRATQGQPEATSKIPALRSSRRSDYYEAEVSTPWDPAADVLFNGITQGLSTNNANSVAVNGTTEAQSSKRSSREGSIDVDTTAGTEPVVAALDWDTPTPTDTPSSLSTQPYLPPTLNKHKKRVSFSPESTAGQVQFFARVTTSAGIREFPLIEEDLTSEVALVKRYAAWQDAGNENVTFDIFKNIVKFNR</sequence>
<gene>
    <name evidence="2" type="ORF">B5807_06661</name>
</gene>
<reference evidence="2 3" key="1">
    <citation type="journal article" date="2017" name="Genome Announc.">
        <title>Genome sequence of the saprophytic ascomycete Epicoccum nigrum ICMP 19927 strain isolated from New Zealand.</title>
        <authorList>
            <person name="Fokin M."/>
            <person name="Fleetwood D."/>
            <person name="Weir B.S."/>
            <person name="Villas-Boas S.G."/>
        </authorList>
    </citation>
    <scope>NUCLEOTIDE SEQUENCE [LARGE SCALE GENOMIC DNA]</scope>
    <source>
        <strain evidence="2 3">ICMP 19927</strain>
    </source>
</reference>
<name>A0A1Y2LVG9_EPING</name>
<evidence type="ECO:0000256" key="1">
    <source>
        <dbReference type="SAM" id="MobiDB-lite"/>
    </source>
</evidence>
<accession>A0A1Y2LVG9</accession>